<dbReference type="PANTHER" id="PTHR13040">
    <property type="entry name" value="AUTOPHAGY PROTEIN 5"/>
    <property type="match status" value="1"/>
</dbReference>
<evidence type="ECO:0000313" key="12">
    <source>
        <dbReference type="Proteomes" id="UP000000689"/>
    </source>
</evidence>
<dbReference type="InterPro" id="IPR048318">
    <property type="entry name" value="ATG5_UblB"/>
</dbReference>
<dbReference type="InterPro" id="IPR007239">
    <property type="entry name" value="Atg5"/>
</dbReference>
<dbReference type="GO" id="GO:0032258">
    <property type="term" value="P:cytoplasm to vacuole targeting by the Cvt pathway"/>
    <property type="evidence" value="ECO:0007669"/>
    <property type="project" value="EnsemblFungi"/>
</dbReference>
<dbReference type="GeneID" id="11498944"/>
<feature type="domain" description="Autophagy protein ATG5 UblB" evidence="8">
    <location>
        <begin position="196"/>
        <end position="268"/>
    </location>
</feature>
<dbReference type="OrthoDB" id="272162at2759"/>
<evidence type="ECO:0000256" key="5">
    <source>
        <dbReference type="ARBA" id="ARBA00022927"/>
    </source>
</evidence>
<dbReference type="GO" id="GO:0051365">
    <property type="term" value="P:cellular response to potassium ion starvation"/>
    <property type="evidence" value="ECO:0007669"/>
    <property type="project" value="EnsemblFungi"/>
</dbReference>
<evidence type="ECO:0000256" key="1">
    <source>
        <dbReference type="ARBA" id="ARBA00004623"/>
    </source>
</evidence>
<dbReference type="GO" id="GO:0034274">
    <property type="term" value="C:Atg12-Atg5-Atg16 complex"/>
    <property type="evidence" value="ECO:0007669"/>
    <property type="project" value="EnsemblFungi"/>
</dbReference>
<dbReference type="OMA" id="SIQKAVW"/>
<keyword evidence="7" id="KW-0813">Transport</keyword>
<dbReference type="GO" id="GO:0005829">
    <property type="term" value="C:cytosol"/>
    <property type="evidence" value="ECO:0007669"/>
    <property type="project" value="EnsemblFungi"/>
</dbReference>
<evidence type="ECO:0000313" key="11">
    <source>
        <dbReference type="EMBL" id="CCD25054.1"/>
    </source>
</evidence>
<keyword evidence="6 7" id="KW-0072">Autophagy</keyword>
<dbReference type="EMBL" id="HE580271">
    <property type="protein sequence ID" value="CCD25054.1"/>
    <property type="molecule type" value="Genomic_DNA"/>
</dbReference>
<dbReference type="GO" id="GO:0019776">
    <property type="term" value="F:Atg8-family ligase activity"/>
    <property type="evidence" value="ECO:0007669"/>
    <property type="project" value="EnsemblFungi"/>
</dbReference>
<gene>
    <name evidence="11" type="primary">NDAI0E02370</name>
    <name evidence="11" type="ordered locus">NDAI_0E02370</name>
</gene>
<dbReference type="GO" id="GO:0006995">
    <property type="term" value="P:cellular response to nitrogen starvation"/>
    <property type="evidence" value="ECO:0007669"/>
    <property type="project" value="TreeGrafter"/>
</dbReference>
<dbReference type="Pfam" id="PF20638">
    <property type="entry name" value="ATG5_UblA"/>
    <property type="match status" value="1"/>
</dbReference>
<evidence type="ECO:0000256" key="7">
    <source>
        <dbReference type="RuleBase" id="RU361202"/>
    </source>
</evidence>
<evidence type="ECO:0000259" key="10">
    <source>
        <dbReference type="Pfam" id="PF20638"/>
    </source>
</evidence>
<comment type="subcellular location">
    <subcellularLocation>
        <location evidence="1 7">Preautophagosomal structure membrane</location>
        <topology evidence="1 7">Peripheral membrane protein</topology>
    </subcellularLocation>
</comment>
<dbReference type="Pfam" id="PF20637">
    <property type="entry name" value="ATG5_HBR"/>
    <property type="match status" value="1"/>
</dbReference>
<dbReference type="GO" id="GO:0000423">
    <property type="term" value="P:mitophagy"/>
    <property type="evidence" value="ECO:0007669"/>
    <property type="project" value="EnsemblFungi"/>
</dbReference>
<dbReference type="GO" id="GO:0140355">
    <property type="term" value="F:cargo receptor ligand activity"/>
    <property type="evidence" value="ECO:0007669"/>
    <property type="project" value="EnsemblFungi"/>
</dbReference>
<keyword evidence="12" id="KW-1185">Reference proteome</keyword>
<evidence type="ECO:0000256" key="4">
    <source>
        <dbReference type="ARBA" id="ARBA00022843"/>
    </source>
</evidence>
<reference evidence="11 12" key="1">
    <citation type="journal article" date="2011" name="Proc. Natl. Acad. Sci. U.S.A.">
        <title>Evolutionary erosion of yeast sex chromosomes by mating-type switching accidents.</title>
        <authorList>
            <person name="Gordon J.L."/>
            <person name="Armisen D."/>
            <person name="Proux-Wera E."/>
            <person name="Oheigeartaigh S.S."/>
            <person name="Byrne K.P."/>
            <person name="Wolfe K.H."/>
        </authorList>
    </citation>
    <scope>NUCLEOTIDE SEQUENCE [LARGE SCALE GENOMIC DNA]</scope>
    <source>
        <strain evidence="12">ATCC 10597 / BCRC 20456 / CBS 421 / NBRC 0211 / NRRL Y-12639</strain>
    </source>
</reference>
<dbReference type="InterPro" id="IPR042526">
    <property type="entry name" value="Atg5_HR"/>
</dbReference>
<dbReference type="Gene3D" id="1.10.246.190">
    <property type="entry name" value="Autophagy protein Apg5, helix rich domain"/>
    <property type="match status" value="1"/>
</dbReference>
<dbReference type="InterPro" id="IPR048939">
    <property type="entry name" value="ATG5_UblA"/>
</dbReference>
<keyword evidence="5" id="KW-0653">Protein transport</keyword>
<dbReference type="PANTHER" id="PTHR13040:SF2">
    <property type="entry name" value="AUTOPHAGY PROTEIN 5"/>
    <property type="match status" value="1"/>
</dbReference>
<dbReference type="AlphaFoldDB" id="G0WBD4"/>
<dbReference type="InterPro" id="IPR048940">
    <property type="entry name" value="ATG5_HBR"/>
</dbReference>
<keyword evidence="4 7" id="KW-0832">Ubl conjugation</keyword>
<evidence type="ECO:0000259" key="8">
    <source>
        <dbReference type="Pfam" id="PF04106"/>
    </source>
</evidence>
<dbReference type="STRING" id="1071378.G0WBD4"/>
<feature type="domain" description="Autophagy protein ATG5 UblA" evidence="10">
    <location>
        <begin position="8"/>
        <end position="115"/>
    </location>
</feature>
<accession>G0WBD4</accession>
<dbReference type="KEGG" id="ndi:NDAI_0E02370"/>
<name>G0WBD4_NAUDC</name>
<evidence type="ECO:0000256" key="2">
    <source>
        <dbReference type="ARBA" id="ARBA00006910"/>
    </source>
</evidence>
<dbReference type="Pfam" id="PF04106">
    <property type="entry name" value="ATG5_UblB"/>
    <property type="match status" value="1"/>
</dbReference>
<dbReference type="InterPro" id="IPR042527">
    <property type="entry name" value="Atg5_UblA_dom_sf"/>
</dbReference>
<dbReference type="Proteomes" id="UP000000689">
    <property type="component" value="Chromosome 5"/>
</dbReference>
<feature type="domain" description="Autophagy protein ATG5 alpha-helical bundle region" evidence="9">
    <location>
        <begin position="134"/>
        <end position="190"/>
    </location>
</feature>
<comment type="similarity">
    <text evidence="2 7">Belongs to the ATG5 family.</text>
</comment>
<dbReference type="GO" id="GO:0034045">
    <property type="term" value="C:phagophore assembly site membrane"/>
    <property type="evidence" value="ECO:0007669"/>
    <property type="project" value="UniProtKB-SubCell"/>
</dbReference>
<dbReference type="eggNOG" id="KOG2976">
    <property type="taxonomic scope" value="Eukaryota"/>
</dbReference>
<comment type="function">
    <text evidence="7">Involved in cytoplasm to vacuole transport (Cvt) and autophagic vesicle formation.</text>
</comment>
<dbReference type="HOGENOM" id="CLU_051894_2_0_1"/>
<evidence type="ECO:0000256" key="6">
    <source>
        <dbReference type="ARBA" id="ARBA00023006"/>
    </source>
</evidence>
<dbReference type="GO" id="GO:0005776">
    <property type="term" value="C:autophagosome"/>
    <property type="evidence" value="ECO:0007669"/>
    <property type="project" value="EnsemblFungi"/>
</dbReference>
<evidence type="ECO:0000259" key="9">
    <source>
        <dbReference type="Pfam" id="PF20637"/>
    </source>
</evidence>
<dbReference type="RefSeq" id="XP_003670297.1">
    <property type="nucleotide sequence ID" value="XM_003670249.1"/>
</dbReference>
<dbReference type="GO" id="GO:0008047">
    <property type="term" value="F:enzyme activator activity"/>
    <property type="evidence" value="ECO:0007669"/>
    <property type="project" value="EnsemblFungi"/>
</dbReference>
<keyword evidence="3 7" id="KW-1017">Isopeptide bond</keyword>
<sequence>MNAIRKLVWDGALNVEVTIDPELVIKGIPKNKTMVNLRIPRDSYIMNYLDYILTRLEAYIRVNLKDLKELNFWFEYDGIPLSWNYPTGVLYDIMNTKDVITAARDTNHLNMWRINLTCGSQVPRNVIPIIEGTKQIEKYWMHQWKQVCFILRGSSKQIMSISRKEGQSFWESILRRDMETFNNISTRIIPKKARFIPVVIHINDKFIQPVAPSLNDDGIENKVINITEGLSSSEIAIISHGVVIPKKSSLKEVYDRFLSFDGFLHLIIQEQPANT</sequence>
<evidence type="ECO:0000256" key="3">
    <source>
        <dbReference type="ARBA" id="ARBA00022499"/>
    </source>
</evidence>
<dbReference type="GO" id="GO:0061908">
    <property type="term" value="C:phagophore"/>
    <property type="evidence" value="ECO:0007669"/>
    <property type="project" value="EnsemblFungi"/>
</dbReference>
<keyword evidence="7" id="KW-0472">Membrane</keyword>
<proteinExistence type="inferred from homology"/>
<dbReference type="GO" id="GO:0044233">
    <property type="term" value="C:mitochondria-associated endoplasmic reticulum membrane contact site"/>
    <property type="evidence" value="ECO:0007669"/>
    <property type="project" value="TreeGrafter"/>
</dbReference>
<dbReference type="Gene3D" id="3.10.20.620">
    <property type="match status" value="1"/>
</dbReference>
<dbReference type="GO" id="GO:0034727">
    <property type="term" value="P:piecemeal microautophagy of the nucleus"/>
    <property type="evidence" value="ECO:0007669"/>
    <property type="project" value="EnsemblFungi"/>
</dbReference>
<organism evidence="11 12">
    <name type="scientific">Naumovozyma dairenensis (strain ATCC 10597 / BCRC 20456 / CBS 421 / NBRC 0211 / NRRL Y-12639)</name>
    <name type="common">Saccharomyces dairenensis</name>
    <dbReference type="NCBI Taxonomy" id="1071378"/>
    <lineage>
        <taxon>Eukaryota</taxon>
        <taxon>Fungi</taxon>
        <taxon>Dikarya</taxon>
        <taxon>Ascomycota</taxon>
        <taxon>Saccharomycotina</taxon>
        <taxon>Saccharomycetes</taxon>
        <taxon>Saccharomycetales</taxon>
        <taxon>Saccharomycetaceae</taxon>
        <taxon>Naumovozyma</taxon>
    </lineage>
</organism>
<dbReference type="Gene3D" id="3.10.20.90">
    <property type="entry name" value="Phosphatidylinositol 3-kinase Catalytic Subunit, Chain A, domain 1"/>
    <property type="match status" value="1"/>
</dbReference>
<dbReference type="GO" id="GO:0120095">
    <property type="term" value="C:vacuole-isolation membrane contact site"/>
    <property type="evidence" value="ECO:0007669"/>
    <property type="project" value="EnsemblFungi"/>
</dbReference>
<protein>
    <recommendedName>
        <fullName evidence="7">Autophagy protein 5</fullName>
    </recommendedName>
</protein>
<comment type="subunit">
    <text evidence="7">Conjugated with ATG12.</text>
</comment>